<dbReference type="Gene3D" id="3.40.30.10">
    <property type="entry name" value="Glutaredoxin"/>
    <property type="match status" value="1"/>
</dbReference>
<dbReference type="AlphaFoldDB" id="A0A0L8I5P5"/>
<dbReference type="GO" id="GO:0005840">
    <property type="term" value="C:ribosome"/>
    <property type="evidence" value="ECO:0007669"/>
    <property type="project" value="UniProtKB-KW"/>
</dbReference>
<dbReference type="PANTHER" id="PTHR13274">
    <property type="entry name" value="MITOCHONDRIAL RIBOSOMAL PROTEIN S25"/>
    <property type="match status" value="1"/>
</dbReference>
<evidence type="ECO:0000256" key="3">
    <source>
        <dbReference type="ARBA" id="ARBA00022980"/>
    </source>
</evidence>
<dbReference type="PANTHER" id="PTHR13274:SF2">
    <property type="entry name" value="SMALL RIBOSOMAL SUBUNIT PROTEIN MS25"/>
    <property type="match status" value="1"/>
</dbReference>
<dbReference type="InterPro" id="IPR036249">
    <property type="entry name" value="Thioredoxin-like_sf"/>
</dbReference>
<reference evidence="9" key="1">
    <citation type="submission" date="2015-07" db="EMBL/GenBank/DDBJ databases">
        <title>MeaNS - Measles Nucleotide Surveillance Program.</title>
        <authorList>
            <person name="Tran T."/>
            <person name="Druce J."/>
        </authorList>
    </citation>
    <scope>NUCLEOTIDE SEQUENCE</scope>
    <source>
        <strain evidence="9">UCB-OBI-ISO-001</strain>
        <tissue evidence="9">Gonad</tissue>
    </source>
</reference>
<evidence type="ECO:0000256" key="2">
    <source>
        <dbReference type="ARBA" id="ARBA00008046"/>
    </source>
</evidence>
<gene>
    <name evidence="9" type="ORF">OCBIM_22033400mg</name>
</gene>
<dbReference type="InterPro" id="IPR007741">
    <property type="entry name" value="Ribosomal_mL43/mS25/NADH_DH"/>
</dbReference>
<keyword evidence="5" id="KW-0687">Ribonucleoprotein</keyword>
<dbReference type="SUPFAM" id="SSF52833">
    <property type="entry name" value="Thioredoxin-like"/>
    <property type="match status" value="1"/>
</dbReference>
<organism evidence="9">
    <name type="scientific">Octopus bimaculoides</name>
    <name type="common">California two-spotted octopus</name>
    <dbReference type="NCBI Taxonomy" id="37653"/>
    <lineage>
        <taxon>Eukaryota</taxon>
        <taxon>Metazoa</taxon>
        <taxon>Spiralia</taxon>
        <taxon>Lophotrochozoa</taxon>
        <taxon>Mollusca</taxon>
        <taxon>Cephalopoda</taxon>
        <taxon>Coleoidea</taxon>
        <taxon>Octopodiformes</taxon>
        <taxon>Octopoda</taxon>
        <taxon>Incirrata</taxon>
        <taxon>Octopodidae</taxon>
        <taxon>Octopus</taxon>
    </lineage>
</organism>
<keyword evidence="4" id="KW-0496">Mitochondrion</keyword>
<protein>
    <recommendedName>
        <fullName evidence="6">Small ribosomal subunit protein mS25</fullName>
    </recommendedName>
    <alternativeName>
        <fullName evidence="7">28S ribosomal protein S25, mitochondrial</fullName>
    </alternativeName>
</protein>
<comment type="subcellular location">
    <subcellularLocation>
        <location evidence="1">Mitochondrion</location>
    </subcellularLocation>
</comment>
<evidence type="ECO:0000256" key="7">
    <source>
        <dbReference type="ARBA" id="ARBA00035369"/>
    </source>
</evidence>
<sequence length="175" mass="20125">MPFMKGRAPIRRTLQYLKNGSLVFKKNVQVMIINYNTGHLASKGAYNFQFWHIPQIQYKNPNLQVLTMKNMTPTPFIQFILDSGERVIVDVYNKEQEEIHEHIKKVFCKTPNPLSTAATTKEANVHPANFGHGCSRWCICEVPGQVPCSGFVTTRPEVMGKNTWQVLKQKEKEEM</sequence>
<dbReference type="SMART" id="SM00916">
    <property type="entry name" value="L51_S25_CI-B8"/>
    <property type="match status" value="1"/>
</dbReference>
<evidence type="ECO:0000313" key="9">
    <source>
        <dbReference type="EMBL" id="KOF96843.1"/>
    </source>
</evidence>
<dbReference type="GO" id="GO:1990904">
    <property type="term" value="C:ribonucleoprotein complex"/>
    <property type="evidence" value="ECO:0007669"/>
    <property type="project" value="UniProtKB-KW"/>
</dbReference>
<accession>A0A0L8I5P5</accession>
<proteinExistence type="inferred from homology"/>
<evidence type="ECO:0000256" key="1">
    <source>
        <dbReference type="ARBA" id="ARBA00004173"/>
    </source>
</evidence>
<dbReference type="EMBL" id="KQ416479">
    <property type="protein sequence ID" value="KOF96843.1"/>
    <property type="molecule type" value="Genomic_DNA"/>
</dbReference>
<feature type="domain" description="Ribosomal protein/NADH dehydrogenase" evidence="8">
    <location>
        <begin position="36"/>
        <end position="110"/>
    </location>
</feature>
<comment type="similarity">
    <text evidence="2">Belongs to the mitochondrion-specific ribosomal protein mS25 family.</text>
</comment>
<dbReference type="InterPro" id="IPR040049">
    <property type="entry name" value="Ribosomal_mS25/mL61"/>
</dbReference>
<keyword evidence="3" id="KW-0689">Ribosomal protein</keyword>
<dbReference type="OrthoDB" id="5919182at2759"/>
<dbReference type="OMA" id="DHKQISQ"/>
<name>A0A0L8I5P5_OCTBM</name>
<dbReference type="STRING" id="37653.A0A0L8I5P5"/>
<evidence type="ECO:0000256" key="5">
    <source>
        <dbReference type="ARBA" id="ARBA00023274"/>
    </source>
</evidence>
<evidence type="ECO:0000259" key="8">
    <source>
        <dbReference type="SMART" id="SM00916"/>
    </source>
</evidence>
<dbReference type="KEGG" id="obi:106883947"/>
<dbReference type="GO" id="GO:0005739">
    <property type="term" value="C:mitochondrion"/>
    <property type="evidence" value="ECO:0007669"/>
    <property type="project" value="UniProtKB-SubCell"/>
</dbReference>
<dbReference type="Pfam" id="PF05047">
    <property type="entry name" value="L51_S25_CI-B8"/>
    <property type="match status" value="1"/>
</dbReference>
<dbReference type="GO" id="GO:0003735">
    <property type="term" value="F:structural constituent of ribosome"/>
    <property type="evidence" value="ECO:0007669"/>
    <property type="project" value="InterPro"/>
</dbReference>
<evidence type="ECO:0000256" key="6">
    <source>
        <dbReference type="ARBA" id="ARBA00035139"/>
    </source>
</evidence>
<evidence type="ECO:0000256" key="4">
    <source>
        <dbReference type="ARBA" id="ARBA00023128"/>
    </source>
</evidence>